<proteinExistence type="evidence at transcript level"/>
<sequence>MLSCPIYTLLAELIGQLQVSRLLPYQSPAFANLQKMVSGWVQWLMPVIPALWEAETRGSLESKSSRPAWATWQNPASTKKTKISWQLWCIPVVPATQEAEMGGSLEPRRWRLQ</sequence>
<evidence type="ECO:0000313" key="1">
    <source>
        <dbReference type="EMBL" id="BAB12124.1"/>
    </source>
</evidence>
<accession>Q9GMX5</accession>
<dbReference type="AlphaFoldDB" id="Q9GMX5"/>
<organism evidence="1">
    <name type="scientific">Macaca fascicularis</name>
    <name type="common">Crab-eating macaque</name>
    <name type="synonym">Cynomolgus monkey</name>
    <dbReference type="NCBI Taxonomy" id="9541"/>
    <lineage>
        <taxon>Eukaryota</taxon>
        <taxon>Metazoa</taxon>
        <taxon>Chordata</taxon>
        <taxon>Craniata</taxon>
        <taxon>Vertebrata</taxon>
        <taxon>Euteleostomi</taxon>
        <taxon>Mammalia</taxon>
        <taxon>Eutheria</taxon>
        <taxon>Euarchontoglires</taxon>
        <taxon>Primates</taxon>
        <taxon>Haplorrhini</taxon>
        <taxon>Catarrhini</taxon>
        <taxon>Cercopithecidae</taxon>
        <taxon>Cercopithecinae</taxon>
        <taxon>Macaca</taxon>
    </lineage>
</organism>
<name>Q9GMX5_MACFA</name>
<dbReference type="EMBL" id="AB047600">
    <property type="protein sequence ID" value="BAB12124.1"/>
    <property type="molecule type" value="mRNA"/>
</dbReference>
<protein>
    <submittedName>
        <fullName evidence="1">Uncharacterized protein</fullName>
    </submittedName>
</protein>
<reference evidence="1" key="1">
    <citation type="submission" date="2000-08" db="EMBL/GenBank/DDBJ databases">
        <title>Isolation of full-length cDNA clones from macaque brain cDNA libraries.</title>
        <authorList>
            <person name="Osada N."/>
            <person name="Hida M."/>
            <person name="Kusuda J."/>
            <person name="Tanuma R."/>
            <person name="Iseki K."/>
            <person name="Hirai M."/>
            <person name="Terao K."/>
            <person name="Suzuki Y."/>
            <person name="Sugano S."/>
            <person name="Hashimoto K."/>
        </authorList>
    </citation>
    <scope>NUCLEOTIDE SEQUENCE</scope>
    <source>
        <tissue evidence="1">Brain parietal lobe</tissue>
    </source>
</reference>